<gene>
    <name evidence="3" type="ORF">DSTB1V02_LOCUS2000</name>
</gene>
<keyword evidence="4" id="KW-1185">Reference proteome</keyword>
<evidence type="ECO:0000313" key="4">
    <source>
        <dbReference type="Proteomes" id="UP000677054"/>
    </source>
</evidence>
<evidence type="ECO:0000313" key="3">
    <source>
        <dbReference type="EMBL" id="CAD7242025.1"/>
    </source>
</evidence>
<dbReference type="PANTHER" id="PTHR23302:SF40">
    <property type="entry name" value="TRANSMEMBRANE CHANNEL-LIKE PROTEIN"/>
    <property type="match status" value="1"/>
</dbReference>
<evidence type="ECO:0000256" key="1">
    <source>
        <dbReference type="SAM" id="MobiDB-lite"/>
    </source>
</evidence>
<sequence>MRATFADGKTTIKREKERDRNACLLARLASAPADTVLPPTPVAFGRGTARKRGETSDAASPFPRQLAAKAGRFVWNVLGSLKPWEARIKRIESQFGTVVASYFIFLRWLTWLNIVLAAVLLAFLILPEVLTAGRNSDPNRKTLLPSEQKSAFDLVTLWNFEGILRYSPIFYGFYSDVEETKEGYKLPFAYFMAGMAVYVYSFVAILRRMASNARMSKMSEKGEEAVFSWKLFTGWDFTIGHSEAAINKRSSLLLGFREALLEEQERLKATRGSVVFLCAGVGGGGLRSRVFGTARSVHPAPQQRYQIPANSFPGGTTAHGASHPG</sequence>
<dbReference type="GO" id="GO:0005886">
    <property type="term" value="C:plasma membrane"/>
    <property type="evidence" value="ECO:0007669"/>
    <property type="project" value="InterPro"/>
</dbReference>
<dbReference type="Proteomes" id="UP000677054">
    <property type="component" value="Unassembled WGS sequence"/>
</dbReference>
<keyword evidence="2" id="KW-0472">Membrane</keyword>
<dbReference type="OrthoDB" id="5831905at2759"/>
<name>A0A7R9A3K8_9CRUS</name>
<feature type="region of interest" description="Disordered" evidence="1">
    <location>
        <begin position="306"/>
        <end position="325"/>
    </location>
</feature>
<dbReference type="EMBL" id="LR899723">
    <property type="protein sequence ID" value="CAD7242025.1"/>
    <property type="molecule type" value="Genomic_DNA"/>
</dbReference>
<keyword evidence="2" id="KW-1133">Transmembrane helix</keyword>
<keyword evidence="2" id="KW-0812">Transmembrane</keyword>
<dbReference type="GO" id="GO:0008381">
    <property type="term" value="F:mechanosensitive monoatomic ion channel activity"/>
    <property type="evidence" value="ECO:0007669"/>
    <property type="project" value="TreeGrafter"/>
</dbReference>
<dbReference type="EMBL" id="CAJPEV010000206">
    <property type="protein sequence ID" value="CAG0882364.1"/>
    <property type="molecule type" value="Genomic_DNA"/>
</dbReference>
<organism evidence="3">
    <name type="scientific">Darwinula stevensoni</name>
    <dbReference type="NCBI Taxonomy" id="69355"/>
    <lineage>
        <taxon>Eukaryota</taxon>
        <taxon>Metazoa</taxon>
        <taxon>Ecdysozoa</taxon>
        <taxon>Arthropoda</taxon>
        <taxon>Crustacea</taxon>
        <taxon>Oligostraca</taxon>
        <taxon>Ostracoda</taxon>
        <taxon>Podocopa</taxon>
        <taxon>Podocopida</taxon>
        <taxon>Darwinulocopina</taxon>
        <taxon>Darwinuloidea</taxon>
        <taxon>Darwinulidae</taxon>
        <taxon>Darwinula</taxon>
    </lineage>
</organism>
<protein>
    <submittedName>
        <fullName evidence="3">Uncharacterized protein</fullName>
    </submittedName>
</protein>
<dbReference type="AlphaFoldDB" id="A0A7R9A3K8"/>
<feature type="transmembrane region" description="Helical" evidence="2">
    <location>
        <begin position="108"/>
        <end position="130"/>
    </location>
</feature>
<evidence type="ECO:0000256" key="2">
    <source>
        <dbReference type="SAM" id="Phobius"/>
    </source>
</evidence>
<reference evidence="3" key="1">
    <citation type="submission" date="2020-11" db="EMBL/GenBank/DDBJ databases">
        <authorList>
            <person name="Tran Van P."/>
        </authorList>
    </citation>
    <scope>NUCLEOTIDE SEQUENCE</scope>
</reference>
<proteinExistence type="predicted"/>
<feature type="transmembrane region" description="Helical" evidence="2">
    <location>
        <begin position="186"/>
        <end position="206"/>
    </location>
</feature>
<accession>A0A7R9A3K8</accession>
<dbReference type="InterPro" id="IPR038900">
    <property type="entry name" value="TMC"/>
</dbReference>
<dbReference type="PANTHER" id="PTHR23302">
    <property type="entry name" value="TRANSMEMBRANE CHANNEL-RELATED"/>
    <property type="match status" value="1"/>
</dbReference>